<accession>A0A3G8MCH1</accession>
<proteinExistence type="predicted"/>
<gene>
    <name evidence="2" type="ORF">EHO51_18905</name>
</gene>
<dbReference type="Proteomes" id="UP000273982">
    <property type="component" value="Plasmid pGW6_1"/>
</dbReference>
<feature type="region of interest" description="Disordered" evidence="1">
    <location>
        <begin position="30"/>
        <end position="64"/>
    </location>
</feature>
<organism evidence="2 3">
    <name type="scientific">Methylocystis rosea</name>
    <dbReference type="NCBI Taxonomy" id="173366"/>
    <lineage>
        <taxon>Bacteria</taxon>
        <taxon>Pseudomonadati</taxon>
        <taxon>Pseudomonadota</taxon>
        <taxon>Alphaproteobacteria</taxon>
        <taxon>Hyphomicrobiales</taxon>
        <taxon>Methylocystaceae</taxon>
        <taxon>Methylocystis</taxon>
    </lineage>
</organism>
<evidence type="ECO:0000313" key="3">
    <source>
        <dbReference type="Proteomes" id="UP000273982"/>
    </source>
</evidence>
<dbReference type="AlphaFoldDB" id="A0A3G8MCH1"/>
<dbReference type="RefSeq" id="WP_124740398.1">
    <property type="nucleotide sequence ID" value="NZ_CP034087.1"/>
</dbReference>
<evidence type="ECO:0000256" key="1">
    <source>
        <dbReference type="SAM" id="MobiDB-lite"/>
    </source>
</evidence>
<name>A0A3G8MCH1_9HYPH</name>
<protein>
    <submittedName>
        <fullName evidence="2">Uncharacterized protein</fullName>
    </submittedName>
</protein>
<dbReference type="EMBL" id="CP034087">
    <property type="protein sequence ID" value="AZG78890.1"/>
    <property type="molecule type" value="Genomic_DNA"/>
</dbReference>
<evidence type="ECO:0000313" key="2">
    <source>
        <dbReference type="EMBL" id="AZG78890.1"/>
    </source>
</evidence>
<geneLocation type="plasmid" evidence="3">
    <name>pgw6_1</name>
</geneLocation>
<sequence>MKSENAHANSDRPANALGCRLRDMTAGCTAGTGNGVGAQRSNGSGTGGRREPASSSFRTYPTARKSNPCCCASLWASPNSRRATISSGVVKFLAFGDNGYLNKVDNVVNFAFLTGSFPPDITNNARRKRAVKVGGGINVQQQLMPSLGFFLRASMCDGRYETVDYTEFDRRPRPKAATTRKSGSPP</sequence>
<dbReference type="KEGG" id="mros:EHO51_18905"/>
<reference evidence="2 3" key="1">
    <citation type="submission" date="2018-11" db="EMBL/GenBank/DDBJ databases">
        <title>Genome squencing of methanotrophic bacteria isolated from alkaline groundwater in Korea.</title>
        <authorList>
            <person name="Nguyen L.N."/>
        </authorList>
    </citation>
    <scope>NUCLEOTIDE SEQUENCE [LARGE SCALE GENOMIC DNA]</scope>
    <source>
        <strain evidence="2 3">GW6</strain>
        <plasmid evidence="3">pgw6_1</plasmid>
    </source>
</reference>
<keyword evidence="2" id="KW-0614">Plasmid</keyword>